<organism evidence="1 2">
    <name type="scientific">Cucurbita argyrosperma subsp. sororia</name>
    <dbReference type="NCBI Taxonomy" id="37648"/>
    <lineage>
        <taxon>Eukaryota</taxon>
        <taxon>Viridiplantae</taxon>
        <taxon>Streptophyta</taxon>
        <taxon>Embryophyta</taxon>
        <taxon>Tracheophyta</taxon>
        <taxon>Spermatophyta</taxon>
        <taxon>Magnoliopsida</taxon>
        <taxon>eudicotyledons</taxon>
        <taxon>Gunneridae</taxon>
        <taxon>Pentapetalae</taxon>
        <taxon>rosids</taxon>
        <taxon>fabids</taxon>
        <taxon>Cucurbitales</taxon>
        <taxon>Cucurbitaceae</taxon>
        <taxon>Cucurbiteae</taxon>
        <taxon>Cucurbita</taxon>
    </lineage>
</organism>
<accession>A0AAV6MMU8</accession>
<sequence length="122" mass="13870">MSESPLSLKGWLEASLSLPNSGLEVIVAKTEFGTCVMSLTSTKCSTNLLRGKFLRRFSKGLGRCAQNRRVPWTSDQGKGLFKHEYEFRDGEGRNGISNQRYLRVQIFSWPGKLRRFIFGSFD</sequence>
<proteinExistence type="predicted"/>
<protein>
    <submittedName>
        <fullName evidence="1">Uncharacterized protein</fullName>
    </submittedName>
</protein>
<keyword evidence="2" id="KW-1185">Reference proteome</keyword>
<comment type="caution">
    <text evidence="1">The sequence shown here is derived from an EMBL/GenBank/DDBJ whole genome shotgun (WGS) entry which is preliminary data.</text>
</comment>
<dbReference type="Proteomes" id="UP000685013">
    <property type="component" value="Chromosome 13"/>
</dbReference>
<reference evidence="1 2" key="1">
    <citation type="journal article" date="2021" name="Hortic Res">
        <title>The domestication of Cucurbita argyrosperma as revealed by the genome of its wild relative.</title>
        <authorList>
            <person name="Barrera-Redondo J."/>
            <person name="Sanchez-de la Vega G."/>
            <person name="Aguirre-Liguori J.A."/>
            <person name="Castellanos-Morales G."/>
            <person name="Gutierrez-Guerrero Y.T."/>
            <person name="Aguirre-Dugua X."/>
            <person name="Aguirre-Planter E."/>
            <person name="Tenaillon M.I."/>
            <person name="Lira-Saade R."/>
            <person name="Eguiarte L.E."/>
        </authorList>
    </citation>
    <scope>NUCLEOTIDE SEQUENCE [LARGE SCALE GENOMIC DNA]</scope>
    <source>
        <strain evidence="1">JBR-2021</strain>
    </source>
</reference>
<evidence type="ECO:0000313" key="2">
    <source>
        <dbReference type="Proteomes" id="UP000685013"/>
    </source>
</evidence>
<dbReference type="EMBL" id="JAGKQH010000013">
    <property type="protein sequence ID" value="KAG6583632.1"/>
    <property type="molecule type" value="Genomic_DNA"/>
</dbReference>
<feature type="non-terminal residue" evidence="1">
    <location>
        <position position="1"/>
    </location>
</feature>
<dbReference type="AlphaFoldDB" id="A0AAV6MMU8"/>
<evidence type="ECO:0000313" key="1">
    <source>
        <dbReference type="EMBL" id="KAG6583632.1"/>
    </source>
</evidence>
<gene>
    <name evidence="1" type="ORF">SDJN03_19564</name>
</gene>
<name>A0AAV6MMU8_9ROSI</name>